<dbReference type="SUPFAM" id="SSF52172">
    <property type="entry name" value="CheY-like"/>
    <property type="match status" value="1"/>
</dbReference>
<dbReference type="InterPro" id="IPR039420">
    <property type="entry name" value="WalR-like"/>
</dbReference>
<dbReference type="GO" id="GO:0006355">
    <property type="term" value="P:regulation of DNA-templated transcription"/>
    <property type="evidence" value="ECO:0007669"/>
    <property type="project" value="TreeGrafter"/>
</dbReference>
<dbReference type="EMBL" id="JAESVA010000002">
    <property type="protein sequence ID" value="MCB8879575.1"/>
    <property type="molecule type" value="Genomic_DNA"/>
</dbReference>
<protein>
    <submittedName>
        <fullName evidence="6">Response regulator</fullName>
    </submittedName>
</protein>
<dbReference type="Proteomes" id="UP000721844">
    <property type="component" value="Unassembled WGS sequence"/>
</dbReference>
<accession>A0A963Z0H6</accession>
<dbReference type="GO" id="GO:0032993">
    <property type="term" value="C:protein-DNA complex"/>
    <property type="evidence" value="ECO:0007669"/>
    <property type="project" value="TreeGrafter"/>
</dbReference>
<keyword evidence="2" id="KW-0902">Two-component regulatory system</keyword>
<evidence type="ECO:0000313" key="7">
    <source>
        <dbReference type="Proteomes" id="UP000721844"/>
    </source>
</evidence>
<dbReference type="GO" id="GO:0000156">
    <property type="term" value="F:phosphorelay response regulator activity"/>
    <property type="evidence" value="ECO:0007669"/>
    <property type="project" value="TreeGrafter"/>
</dbReference>
<feature type="modified residue" description="4-aspartylphosphate" evidence="4">
    <location>
        <position position="60"/>
    </location>
</feature>
<name>A0A963Z0H6_9PROT</name>
<keyword evidence="7" id="KW-1185">Reference proteome</keyword>
<organism evidence="6 7">
    <name type="scientific">Acidisoma cellulosilyticum</name>
    <dbReference type="NCBI Taxonomy" id="2802395"/>
    <lineage>
        <taxon>Bacteria</taxon>
        <taxon>Pseudomonadati</taxon>
        <taxon>Pseudomonadota</taxon>
        <taxon>Alphaproteobacteria</taxon>
        <taxon>Acetobacterales</taxon>
        <taxon>Acidocellaceae</taxon>
        <taxon>Acidisoma</taxon>
    </lineage>
</organism>
<dbReference type="RefSeq" id="WP_227306208.1">
    <property type="nucleotide sequence ID" value="NZ_JAESVA010000002.1"/>
</dbReference>
<dbReference type="InterPro" id="IPR011006">
    <property type="entry name" value="CheY-like_superfamily"/>
</dbReference>
<keyword evidence="1 4" id="KW-0597">Phosphoprotein</keyword>
<dbReference type="GO" id="GO:0005829">
    <property type="term" value="C:cytosol"/>
    <property type="evidence" value="ECO:0007669"/>
    <property type="project" value="TreeGrafter"/>
</dbReference>
<evidence type="ECO:0000256" key="3">
    <source>
        <dbReference type="ARBA" id="ARBA00023125"/>
    </source>
</evidence>
<dbReference type="AlphaFoldDB" id="A0A963Z0H6"/>
<dbReference type="SMART" id="SM00448">
    <property type="entry name" value="REC"/>
    <property type="match status" value="1"/>
</dbReference>
<feature type="domain" description="Response regulatory" evidence="5">
    <location>
        <begin position="10"/>
        <end position="120"/>
    </location>
</feature>
<proteinExistence type="predicted"/>
<comment type="caution">
    <text evidence="6">The sequence shown here is derived from an EMBL/GenBank/DDBJ whole genome shotgun (WGS) entry which is preliminary data.</text>
</comment>
<dbReference type="InterPro" id="IPR001789">
    <property type="entry name" value="Sig_transdc_resp-reg_receiver"/>
</dbReference>
<dbReference type="PANTHER" id="PTHR48111:SF40">
    <property type="entry name" value="PHOSPHATE REGULON TRANSCRIPTIONAL REGULATORY PROTEIN PHOB"/>
    <property type="match status" value="1"/>
</dbReference>
<dbReference type="Pfam" id="PF00072">
    <property type="entry name" value="Response_reg"/>
    <property type="match status" value="1"/>
</dbReference>
<evidence type="ECO:0000256" key="1">
    <source>
        <dbReference type="ARBA" id="ARBA00022553"/>
    </source>
</evidence>
<dbReference type="Gene3D" id="3.40.50.2300">
    <property type="match status" value="1"/>
</dbReference>
<dbReference type="GO" id="GO:0000976">
    <property type="term" value="F:transcription cis-regulatory region binding"/>
    <property type="evidence" value="ECO:0007669"/>
    <property type="project" value="TreeGrafter"/>
</dbReference>
<reference evidence="6 7" key="1">
    <citation type="journal article" date="2021" name="Microorganisms">
        <title>Acidisoma silvae sp. nov. and Acidisomacellulosilytica sp. nov., Two Acidophilic Bacteria Isolated from Decaying Wood, Hydrolyzing Cellulose and Producing Poly-3-hydroxybutyrate.</title>
        <authorList>
            <person name="Mieszkin S."/>
            <person name="Pouder E."/>
            <person name="Uroz S."/>
            <person name="Simon-Colin C."/>
            <person name="Alain K."/>
        </authorList>
    </citation>
    <scope>NUCLEOTIDE SEQUENCE [LARGE SCALE GENOMIC DNA]</scope>
    <source>
        <strain evidence="6 7">HW T5.17</strain>
    </source>
</reference>
<sequence length="125" mass="13928">MTEHRLAGRRVLLVEDDKTVSARIEDMLDKLGCVIVGPFRHLPEAREAARISQVDLALLDVNLVGVLSYPVAEILAERKIPFILLTAYGVHALPADRPDWQWHAKPFQEAELVARIEGLVEQGGI</sequence>
<dbReference type="PANTHER" id="PTHR48111">
    <property type="entry name" value="REGULATOR OF RPOS"/>
    <property type="match status" value="1"/>
</dbReference>
<gene>
    <name evidence="6" type="ORF">ACELLULO517_04965</name>
</gene>
<dbReference type="PROSITE" id="PS50110">
    <property type="entry name" value="RESPONSE_REGULATORY"/>
    <property type="match status" value="1"/>
</dbReference>
<evidence type="ECO:0000256" key="2">
    <source>
        <dbReference type="ARBA" id="ARBA00023012"/>
    </source>
</evidence>
<evidence type="ECO:0000313" key="6">
    <source>
        <dbReference type="EMBL" id="MCB8879575.1"/>
    </source>
</evidence>
<evidence type="ECO:0000259" key="5">
    <source>
        <dbReference type="PROSITE" id="PS50110"/>
    </source>
</evidence>
<evidence type="ECO:0000256" key="4">
    <source>
        <dbReference type="PROSITE-ProRule" id="PRU00169"/>
    </source>
</evidence>
<keyword evidence="3" id="KW-0238">DNA-binding</keyword>